<comment type="caution">
    <text evidence="1">The sequence shown here is derived from an EMBL/GenBank/DDBJ whole genome shotgun (WGS) entry which is preliminary data.</text>
</comment>
<dbReference type="VEuPathDB" id="FungiDB:RhiirA1_465442"/>
<dbReference type="Proteomes" id="UP000234323">
    <property type="component" value="Unassembled WGS sequence"/>
</dbReference>
<evidence type="ECO:0000313" key="2">
    <source>
        <dbReference type="Proteomes" id="UP000234323"/>
    </source>
</evidence>
<accession>A0A2I1GQ90</accession>
<dbReference type="VEuPathDB" id="FungiDB:RhiirFUN_026382"/>
<gene>
    <name evidence="1" type="ORF">RhiirA4_445542</name>
</gene>
<name>A0A2I1GQ90_9GLOM</name>
<sequence>MPLPVHAAVVSMLQDFFKIPNGGVIRDPPITVLGAPSHYDPSDNTYTLKTYADVTVSPHIAHLTVPINLRRPGPPPCDVEKNPHGRIFCEVAYTENLNFLHKKCTNWMLEGYVRYVLGIKIYERRKGSINRTLTARLYSRVAAPPTGPAATAVTTLSGVFYQEWDFGTVQFGNNLPTGCNAPNIIAYQVTIPVSEIFWDPPIGVPIGGYVAAVPGTATVTAPNFIIDLYDIQQVVLRFSSQPVFIHPETLKKCKIRENVTHNQCLKEAQEAVDLFSSIEFAIQIDIMLGSIMSNLFGTLEKISQLKYKQIFATNEKPDILAVPATNLEIMDTTIYQSEDVIVEIQTKSLNVKAVPFTLKGRNCMMIFANIVK</sequence>
<proteinExistence type="predicted"/>
<protein>
    <submittedName>
        <fullName evidence="1">Uncharacterized protein</fullName>
    </submittedName>
</protein>
<evidence type="ECO:0000313" key="1">
    <source>
        <dbReference type="EMBL" id="PKY48811.1"/>
    </source>
</evidence>
<dbReference type="VEuPathDB" id="FungiDB:RhiirFUN_026383"/>
<organism evidence="1 2">
    <name type="scientific">Rhizophagus irregularis</name>
    <dbReference type="NCBI Taxonomy" id="588596"/>
    <lineage>
        <taxon>Eukaryota</taxon>
        <taxon>Fungi</taxon>
        <taxon>Fungi incertae sedis</taxon>
        <taxon>Mucoromycota</taxon>
        <taxon>Glomeromycotina</taxon>
        <taxon>Glomeromycetes</taxon>
        <taxon>Glomerales</taxon>
        <taxon>Glomeraceae</taxon>
        <taxon>Rhizophagus</taxon>
    </lineage>
</organism>
<dbReference type="VEuPathDB" id="FungiDB:RhiirFUN_026381"/>
<dbReference type="AlphaFoldDB" id="A0A2I1GQ90"/>
<dbReference type="VEuPathDB" id="FungiDB:FUN_019069"/>
<reference evidence="1 2" key="1">
    <citation type="submission" date="2015-10" db="EMBL/GenBank/DDBJ databases">
        <title>Genome analyses suggest a sexual origin of heterokaryosis in a supposedly ancient asexual fungus.</title>
        <authorList>
            <person name="Ropars J."/>
            <person name="Sedzielewska K."/>
            <person name="Noel J."/>
            <person name="Charron P."/>
            <person name="Farinelli L."/>
            <person name="Marton T."/>
            <person name="Kruger M."/>
            <person name="Pelin A."/>
            <person name="Brachmann A."/>
            <person name="Corradi N."/>
        </authorList>
    </citation>
    <scope>NUCLEOTIDE SEQUENCE [LARGE SCALE GENOMIC DNA]</scope>
    <source>
        <strain evidence="1 2">A4</strain>
    </source>
</reference>
<keyword evidence="2" id="KW-1185">Reference proteome</keyword>
<dbReference type="EMBL" id="LLXI01000674">
    <property type="protein sequence ID" value="PKY48811.1"/>
    <property type="molecule type" value="Genomic_DNA"/>
</dbReference>